<name>A0AA39GCA9_SARSR</name>
<organism evidence="2 3">
    <name type="scientific">Sarocladium strictum</name>
    <name type="common">Black bundle disease fungus</name>
    <name type="synonym">Acremonium strictum</name>
    <dbReference type="NCBI Taxonomy" id="5046"/>
    <lineage>
        <taxon>Eukaryota</taxon>
        <taxon>Fungi</taxon>
        <taxon>Dikarya</taxon>
        <taxon>Ascomycota</taxon>
        <taxon>Pezizomycotina</taxon>
        <taxon>Sordariomycetes</taxon>
        <taxon>Hypocreomycetidae</taxon>
        <taxon>Hypocreales</taxon>
        <taxon>Sarocladiaceae</taxon>
        <taxon>Sarocladium</taxon>
    </lineage>
</organism>
<dbReference type="AlphaFoldDB" id="A0AA39GCA9"/>
<dbReference type="InterPro" id="IPR034110">
    <property type="entry name" value="LSMD1_Sm"/>
</dbReference>
<sequence length="125" mass="14002">MDKDEARQYLTSLLNKNLRITVTDGRMFLGAFKCTDADENVVLSNAYEYRHPSEHKIKAAAANAGGKSVKLDMTSRYLGLVVLPGHHIVKIEVEQFASQIRARSPLIKKTTEVTTTSSYQMAERD</sequence>
<dbReference type="EMBL" id="JAPDFR010000008">
    <property type="protein sequence ID" value="KAK0384088.1"/>
    <property type="molecule type" value="Genomic_DNA"/>
</dbReference>
<proteinExistence type="predicted"/>
<dbReference type="Pfam" id="PF01423">
    <property type="entry name" value="LSM"/>
    <property type="match status" value="1"/>
</dbReference>
<evidence type="ECO:0000313" key="3">
    <source>
        <dbReference type="Proteomes" id="UP001175261"/>
    </source>
</evidence>
<feature type="domain" description="Sm" evidence="1">
    <location>
        <begin position="8"/>
        <end position="93"/>
    </location>
</feature>
<dbReference type="SMART" id="SM00651">
    <property type="entry name" value="Sm"/>
    <property type="match status" value="1"/>
</dbReference>
<dbReference type="PANTHER" id="PTHR10701">
    <property type="entry name" value="SMALL NUCLEAR RIBONUCLEOPROTEIN-ASSOCIATED PROTEIN B AND N"/>
    <property type="match status" value="1"/>
</dbReference>
<dbReference type="InterPro" id="IPR050914">
    <property type="entry name" value="snRNP_SmB/NAA38-like"/>
</dbReference>
<protein>
    <recommendedName>
        <fullName evidence="1">Sm domain-containing protein</fullName>
    </recommendedName>
</protein>
<dbReference type="PANTHER" id="PTHR10701:SF5">
    <property type="entry name" value="N-ALPHA-ACETYLTRANSFERASE 38, NATC AUXILIARY SUBUNIT"/>
    <property type="match status" value="1"/>
</dbReference>
<reference evidence="2" key="1">
    <citation type="submission" date="2022-10" db="EMBL/GenBank/DDBJ databases">
        <title>Determination and structural analysis of whole genome sequence of Sarocladium strictum F4-1.</title>
        <authorList>
            <person name="Hu L."/>
            <person name="Jiang Y."/>
        </authorList>
    </citation>
    <scope>NUCLEOTIDE SEQUENCE</scope>
    <source>
        <strain evidence="2">F4-1</strain>
    </source>
</reference>
<dbReference type="InterPro" id="IPR010920">
    <property type="entry name" value="LSM_dom_sf"/>
</dbReference>
<gene>
    <name evidence="2" type="ORF">NLU13_8177</name>
</gene>
<dbReference type="SUPFAM" id="SSF50182">
    <property type="entry name" value="Sm-like ribonucleoproteins"/>
    <property type="match status" value="1"/>
</dbReference>
<dbReference type="InterPro" id="IPR001163">
    <property type="entry name" value="Sm_dom_euk/arc"/>
</dbReference>
<dbReference type="GO" id="GO:0031417">
    <property type="term" value="C:NatC complex"/>
    <property type="evidence" value="ECO:0007669"/>
    <property type="project" value="InterPro"/>
</dbReference>
<keyword evidence="3" id="KW-1185">Reference proteome</keyword>
<accession>A0AA39GCA9</accession>
<evidence type="ECO:0000259" key="1">
    <source>
        <dbReference type="SMART" id="SM00651"/>
    </source>
</evidence>
<comment type="caution">
    <text evidence="2">The sequence shown here is derived from an EMBL/GenBank/DDBJ whole genome shotgun (WGS) entry which is preliminary data.</text>
</comment>
<dbReference type="CDD" id="cd06168">
    <property type="entry name" value="LSMD1"/>
    <property type="match status" value="1"/>
</dbReference>
<dbReference type="Proteomes" id="UP001175261">
    <property type="component" value="Unassembled WGS sequence"/>
</dbReference>
<dbReference type="Gene3D" id="2.30.30.100">
    <property type="match status" value="1"/>
</dbReference>
<evidence type="ECO:0000313" key="2">
    <source>
        <dbReference type="EMBL" id="KAK0384088.1"/>
    </source>
</evidence>